<dbReference type="PANTHER" id="PTHR30419">
    <property type="entry name" value="HTH-TYPE TRANSCRIPTIONAL REGULATOR YBHD"/>
    <property type="match status" value="1"/>
</dbReference>
<protein>
    <submittedName>
        <fullName evidence="6">LysR substrate binding domain protein</fullName>
    </submittedName>
</protein>
<accession>G9ZL81</accession>
<dbReference type="Gene3D" id="1.10.10.10">
    <property type="entry name" value="Winged helix-like DNA-binding domain superfamily/Winged helix DNA-binding domain"/>
    <property type="match status" value="1"/>
</dbReference>
<dbReference type="Pfam" id="PF00126">
    <property type="entry name" value="HTH_1"/>
    <property type="match status" value="1"/>
</dbReference>
<dbReference type="InterPro" id="IPR000847">
    <property type="entry name" value="LysR_HTH_N"/>
</dbReference>
<dbReference type="Proteomes" id="UP000004625">
    <property type="component" value="Unassembled WGS sequence"/>
</dbReference>
<evidence type="ECO:0000259" key="5">
    <source>
        <dbReference type="PROSITE" id="PS50931"/>
    </source>
</evidence>
<reference evidence="6 7" key="1">
    <citation type="submission" date="2011-09" db="EMBL/GenBank/DDBJ databases">
        <authorList>
            <person name="Weinstock G."/>
            <person name="Sodergren E."/>
            <person name="Clifton S."/>
            <person name="Fulton L."/>
            <person name="Fulton B."/>
            <person name="Courtney L."/>
            <person name="Fronick C."/>
            <person name="Harrison M."/>
            <person name="Strong C."/>
            <person name="Farmer C."/>
            <person name="Delahaunty K."/>
            <person name="Markovic C."/>
            <person name="Hall O."/>
            <person name="Minx P."/>
            <person name="Tomlinson C."/>
            <person name="Mitreva M."/>
            <person name="Hou S."/>
            <person name="Chen J."/>
            <person name="Wollam A."/>
            <person name="Pepin K.H."/>
            <person name="Johnson M."/>
            <person name="Bhonagiri V."/>
            <person name="Zhang X."/>
            <person name="Suruliraj S."/>
            <person name="Warren W."/>
            <person name="Chinwalla A."/>
            <person name="Mardis E.R."/>
            <person name="Wilson R.K."/>
        </authorList>
    </citation>
    <scope>NUCLEOTIDE SEQUENCE [LARGE SCALE GENOMIC DNA]</scope>
    <source>
        <strain evidence="6 7">F0439</strain>
    </source>
</reference>
<organism evidence="6 7">
    <name type="scientific">Lentilactobacillus parafarraginis F0439</name>
    <dbReference type="NCBI Taxonomy" id="797515"/>
    <lineage>
        <taxon>Bacteria</taxon>
        <taxon>Bacillati</taxon>
        <taxon>Bacillota</taxon>
        <taxon>Bacilli</taxon>
        <taxon>Lactobacillales</taxon>
        <taxon>Lactobacillaceae</taxon>
        <taxon>Lentilactobacillus</taxon>
    </lineage>
</organism>
<dbReference type="GO" id="GO:0005829">
    <property type="term" value="C:cytosol"/>
    <property type="evidence" value="ECO:0007669"/>
    <property type="project" value="TreeGrafter"/>
</dbReference>
<dbReference type="InterPro" id="IPR050950">
    <property type="entry name" value="HTH-type_LysR_regulators"/>
</dbReference>
<keyword evidence="7" id="KW-1185">Reference proteome</keyword>
<dbReference type="SUPFAM" id="SSF46785">
    <property type="entry name" value="Winged helix' DNA-binding domain"/>
    <property type="match status" value="1"/>
</dbReference>
<dbReference type="InterPro" id="IPR005119">
    <property type="entry name" value="LysR_subst-bd"/>
</dbReference>
<dbReference type="Pfam" id="PF03466">
    <property type="entry name" value="LysR_substrate"/>
    <property type="match status" value="1"/>
</dbReference>
<keyword evidence="4" id="KW-0804">Transcription</keyword>
<dbReference type="InterPro" id="IPR036390">
    <property type="entry name" value="WH_DNA-bd_sf"/>
</dbReference>
<keyword evidence="2" id="KW-0805">Transcription regulation</keyword>
<dbReference type="GO" id="GO:0003700">
    <property type="term" value="F:DNA-binding transcription factor activity"/>
    <property type="evidence" value="ECO:0007669"/>
    <property type="project" value="InterPro"/>
</dbReference>
<dbReference type="PROSITE" id="PS50931">
    <property type="entry name" value="HTH_LYSR"/>
    <property type="match status" value="1"/>
</dbReference>
<dbReference type="AlphaFoldDB" id="G9ZL81"/>
<dbReference type="EMBL" id="AGEY01000023">
    <property type="protein sequence ID" value="EHM00569.1"/>
    <property type="molecule type" value="Genomic_DNA"/>
</dbReference>
<proteinExistence type="inferred from homology"/>
<evidence type="ECO:0000313" key="6">
    <source>
        <dbReference type="EMBL" id="EHM00569.1"/>
    </source>
</evidence>
<evidence type="ECO:0000256" key="3">
    <source>
        <dbReference type="ARBA" id="ARBA00023125"/>
    </source>
</evidence>
<comment type="similarity">
    <text evidence="1">Belongs to the LysR transcriptional regulatory family.</text>
</comment>
<comment type="caution">
    <text evidence="6">The sequence shown here is derived from an EMBL/GenBank/DDBJ whole genome shotgun (WGS) entry which is preliminary data.</text>
</comment>
<dbReference type="eggNOG" id="COG0583">
    <property type="taxonomic scope" value="Bacteria"/>
</dbReference>
<gene>
    <name evidence="6" type="ORF">HMPREF9103_00479</name>
</gene>
<evidence type="ECO:0000256" key="2">
    <source>
        <dbReference type="ARBA" id="ARBA00023015"/>
    </source>
</evidence>
<dbReference type="PATRIC" id="fig|797515.3.peg.445"/>
<evidence type="ECO:0000313" key="7">
    <source>
        <dbReference type="Proteomes" id="UP000004625"/>
    </source>
</evidence>
<dbReference type="GO" id="GO:0003677">
    <property type="term" value="F:DNA binding"/>
    <property type="evidence" value="ECO:0007669"/>
    <property type="project" value="UniProtKB-KW"/>
</dbReference>
<dbReference type="SUPFAM" id="SSF53850">
    <property type="entry name" value="Periplasmic binding protein-like II"/>
    <property type="match status" value="1"/>
</dbReference>
<dbReference type="InterPro" id="IPR036388">
    <property type="entry name" value="WH-like_DNA-bd_sf"/>
</dbReference>
<keyword evidence="3" id="KW-0238">DNA-binding</keyword>
<sequence length="326" mass="36690">MINNSRFTQSITIGRLLMNIKDIQYYILLSETKNFSDVAKYYHVSQPTISAALKRLENEFGTQLVVRGNPHQAIALTRTGEQLLAHAREIADHYQLAKIDIQNSQNHQLVVGMPPIIETNYFPRIAEELPANVLMAIHTVEEGSIAALKDLKSGQLDLSFLGYIEEITDPTIDVYQIDQQPFTILVPTASELAKRTSVSFQELKSHPFVLFKDSFVHDRVFRQLASASHVRPKVVFRTNAAQSILNMVAHGVGLGFLTSAIEVSDPRVNRIRLADTDLPAFKIGLAFRRHTVFGEHLEPIVNQLREIIQRNHKPGRIGNQSSHGRT</sequence>
<dbReference type="PRINTS" id="PR00039">
    <property type="entry name" value="HTHLYSR"/>
</dbReference>
<name>G9ZL81_9LACO</name>
<dbReference type="Gene3D" id="3.40.190.290">
    <property type="match status" value="1"/>
</dbReference>
<dbReference type="STRING" id="797515.HMPREF9103_00479"/>
<evidence type="ECO:0000256" key="4">
    <source>
        <dbReference type="ARBA" id="ARBA00023163"/>
    </source>
</evidence>
<feature type="domain" description="HTH lysR-type" evidence="5">
    <location>
        <begin position="18"/>
        <end position="77"/>
    </location>
</feature>
<dbReference type="HOGENOM" id="CLU_039613_6_2_9"/>
<evidence type="ECO:0000256" key="1">
    <source>
        <dbReference type="ARBA" id="ARBA00009437"/>
    </source>
</evidence>